<comment type="caution">
    <text evidence="2">The sequence shown here is derived from an EMBL/GenBank/DDBJ whole genome shotgun (WGS) entry which is preliminary data.</text>
</comment>
<keyword evidence="1" id="KW-1133">Transmembrane helix</keyword>
<keyword evidence="3" id="KW-1185">Reference proteome</keyword>
<accession>A0A502H0A2</accession>
<reference evidence="2 3" key="1">
    <citation type="journal article" date="2019" name="Environ. Microbiol.">
        <title>Species interactions and distinct microbial communities in high Arctic permafrost affected cryosols are associated with the CH4 and CO2 gas fluxes.</title>
        <authorList>
            <person name="Altshuler I."/>
            <person name="Hamel J."/>
            <person name="Turney S."/>
            <person name="Magnuson E."/>
            <person name="Levesque R."/>
            <person name="Greer C."/>
            <person name="Whyte L.G."/>
        </authorList>
    </citation>
    <scope>NUCLEOTIDE SEQUENCE [LARGE SCALE GENOMIC DNA]</scope>
    <source>
        <strain evidence="2 3">S9.2P</strain>
    </source>
</reference>
<keyword evidence="1" id="KW-0472">Membrane</keyword>
<proteinExistence type="predicted"/>
<keyword evidence="1" id="KW-0812">Transmembrane</keyword>
<dbReference type="Proteomes" id="UP000317646">
    <property type="component" value="Unassembled WGS sequence"/>
</dbReference>
<evidence type="ECO:0000313" key="2">
    <source>
        <dbReference type="EMBL" id="TPG66733.1"/>
    </source>
</evidence>
<evidence type="ECO:0000256" key="1">
    <source>
        <dbReference type="SAM" id="Phobius"/>
    </source>
</evidence>
<dbReference type="AlphaFoldDB" id="A0A502H0A2"/>
<dbReference type="EMBL" id="RCYZ01000003">
    <property type="protein sequence ID" value="TPG66733.1"/>
    <property type="molecule type" value="Genomic_DNA"/>
</dbReference>
<evidence type="ECO:0000313" key="3">
    <source>
        <dbReference type="Proteomes" id="UP000317646"/>
    </source>
</evidence>
<gene>
    <name evidence="2" type="ORF">EAH73_10140</name>
</gene>
<name>A0A502H0A2_9BACT</name>
<sequence length="89" mass="9816">MVGTSVLILLVVLWPALHEGWASGLVLQLLLVKLATAPAVWYLSEQLRPDQYWFYFNLGVSRRFLWVGLVLLDGSLFLGLAGALVAAFA</sequence>
<protein>
    <submittedName>
        <fullName evidence="2">Uncharacterized protein</fullName>
    </submittedName>
</protein>
<feature type="transmembrane region" description="Helical" evidence="1">
    <location>
        <begin position="64"/>
        <end position="88"/>
    </location>
</feature>
<organism evidence="2 3">
    <name type="scientific">Hymenobacter nivis</name>
    <dbReference type="NCBI Taxonomy" id="1850093"/>
    <lineage>
        <taxon>Bacteria</taxon>
        <taxon>Pseudomonadati</taxon>
        <taxon>Bacteroidota</taxon>
        <taxon>Cytophagia</taxon>
        <taxon>Cytophagales</taxon>
        <taxon>Hymenobacteraceae</taxon>
        <taxon>Hymenobacter</taxon>
    </lineage>
</organism>